<dbReference type="EnsemblMetazoa" id="CapteT189163">
    <property type="protein sequence ID" value="CapteP189163"/>
    <property type="gene ID" value="CapteG189163"/>
</dbReference>
<protein>
    <submittedName>
        <fullName evidence="2 3">Uncharacterized protein</fullName>
    </submittedName>
</protein>
<dbReference type="AlphaFoldDB" id="R7UNZ7"/>
<organism evidence="2">
    <name type="scientific">Capitella teleta</name>
    <name type="common">Polychaete worm</name>
    <dbReference type="NCBI Taxonomy" id="283909"/>
    <lineage>
        <taxon>Eukaryota</taxon>
        <taxon>Metazoa</taxon>
        <taxon>Spiralia</taxon>
        <taxon>Lophotrochozoa</taxon>
        <taxon>Annelida</taxon>
        <taxon>Polychaeta</taxon>
        <taxon>Sedentaria</taxon>
        <taxon>Scolecida</taxon>
        <taxon>Capitellidae</taxon>
        <taxon>Capitella</taxon>
    </lineage>
</organism>
<evidence type="ECO:0000313" key="4">
    <source>
        <dbReference type="Proteomes" id="UP000014760"/>
    </source>
</evidence>
<keyword evidence="1" id="KW-0812">Transmembrane</keyword>
<evidence type="ECO:0000313" key="3">
    <source>
        <dbReference type="EnsemblMetazoa" id="CapteP189163"/>
    </source>
</evidence>
<keyword evidence="1" id="KW-0472">Membrane</keyword>
<reference evidence="4" key="1">
    <citation type="submission" date="2012-12" db="EMBL/GenBank/DDBJ databases">
        <authorList>
            <person name="Hellsten U."/>
            <person name="Grimwood J."/>
            <person name="Chapman J.A."/>
            <person name="Shapiro H."/>
            <person name="Aerts A."/>
            <person name="Otillar R.P."/>
            <person name="Terry A.Y."/>
            <person name="Boore J.L."/>
            <person name="Simakov O."/>
            <person name="Marletaz F."/>
            <person name="Cho S.-J."/>
            <person name="Edsinger-Gonzales E."/>
            <person name="Havlak P."/>
            <person name="Kuo D.-H."/>
            <person name="Larsson T."/>
            <person name="Lv J."/>
            <person name="Arendt D."/>
            <person name="Savage R."/>
            <person name="Osoegawa K."/>
            <person name="de Jong P."/>
            <person name="Lindberg D.R."/>
            <person name="Seaver E.C."/>
            <person name="Weisblat D.A."/>
            <person name="Putnam N.H."/>
            <person name="Grigoriev I.V."/>
            <person name="Rokhsar D.S."/>
        </authorList>
    </citation>
    <scope>NUCLEOTIDE SEQUENCE</scope>
    <source>
        <strain evidence="4">I ESC-2004</strain>
    </source>
</reference>
<keyword evidence="4" id="KW-1185">Reference proteome</keyword>
<reference evidence="2 4" key="2">
    <citation type="journal article" date="2013" name="Nature">
        <title>Insights into bilaterian evolution from three spiralian genomes.</title>
        <authorList>
            <person name="Simakov O."/>
            <person name="Marletaz F."/>
            <person name="Cho S.J."/>
            <person name="Edsinger-Gonzales E."/>
            <person name="Havlak P."/>
            <person name="Hellsten U."/>
            <person name="Kuo D.H."/>
            <person name="Larsson T."/>
            <person name="Lv J."/>
            <person name="Arendt D."/>
            <person name="Savage R."/>
            <person name="Osoegawa K."/>
            <person name="de Jong P."/>
            <person name="Grimwood J."/>
            <person name="Chapman J.A."/>
            <person name="Shapiro H."/>
            <person name="Aerts A."/>
            <person name="Otillar R.P."/>
            <person name="Terry A.Y."/>
            <person name="Boore J.L."/>
            <person name="Grigoriev I.V."/>
            <person name="Lindberg D.R."/>
            <person name="Seaver E.C."/>
            <person name="Weisblat D.A."/>
            <person name="Putnam N.H."/>
            <person name="Rokhsar D.S."/>
        </authorList>
    </citation>
    <scope>NUCLEOTIDE SEQUENCE</scope>
    <source>
        <strain evidence="2 4">I ESC-2004</strain>
    </source>
</reference>
<keyword evidence="1" id="KW-1133">Transmembrane helix</keyword>
<dbReference type="EMBL" id="KB299181">
    <property type="protein sequence ID" value="ELU08259.1"/>
    <property type="molecule type" value="Genomic_DNA"/>
</dbReference>
<evidence type="ECO:0000256" key="1">
    <source>
        <dbReference type="SAM" id="Phobius"/>
    </source>
</evidence>
<proteinExistence type="predicted"/>
<name>R7UNZ7_CAPTE</name>
<reference evidence="3" key="3">
    <citation type="submission" date="2015-06" db="UniProtKB">
        <authorList>
            <consortium name="EnsemblMetazoa"/>
        </authorList>
    </citation>
    <scope>IDENTIFICATION</scope>
</reference>
<sequence length="241" mass="27263">MATSQPDVTAYQWGGAHFKYSRRNSSVDSVLDVLFAMMIQREEEQESGEELFEEDKRIGAYVIVTSLTVVVVFMVFILGYKLRNRRTAGYHKHEDNQGNELVNNHTSEQVADTIYHLPQDEPREADDERVSARVSEPLIQDGLSWASRLAETSPVVLLRSHVDTYHVNSLDDVARKGLICDTIPLKTSLSNGTYNAAIGEIADDIWHMYVRTCCDYLLDVHCVSNTHSGILAIHLHINSWI</sequence>
<dbReference type="EMBL" id="AMQN01006807">
    <property type="status" value="NOT_ANNOTATED_CDS"/>
    <property type="molecule type" value="Genomic_DNA"/>
</dbReference>
<gene>
    <name evidence="2" type="ORF">CAPTEDRAFT_189163</name>
</gene>
<dbReference type="Proteomes" id="UP000014760">
    <property type="component" value="Unassembled WGS sequence"/>
</dbReference>
<evidence type="ECO:0000313" key="2">
    <source>
        <dbReference type="EMBL" id="ELU08259.1"/>
    </source>
</evidence>
<dbReference type="HOGENOM" id="CLU_1152690_0_0_1"/>
<feature type="transmembrane region" description="Helical" evidence="1">
    <location>
        <begin position="58"/>
        <end position="80"/>
    </location>
</feature>
<accession>R7UNZ7</accession>